<gene>
    <name evidence="1" type="ORF">SAMD00020551_4880</name>
</gene>
<comment type="caution">
    <text evidence="1">The sequence shown here is derived from an EMBL/GenBank/DDBJ whole genome shotgun (WGS) entry which is preliminary data.</text>
</comment>
<protein>
    <submittedName>
        <fullName evidence="1">Uncharacterized protein</fullName>
    </submittedName>
</protein>
<sequence>MPLKTFCPRKRSERLVKRINYTTIKRDLESADSAKNR</sequence>
<accession>A0A0A8X9K3</accession>
<proteinExistence type="predicted"/>
<dbReference type="AlphaFoldDB" id="A0A0A8X9K3"/>
<reference evidence="1 2" key="1">
    <citation type="submission" date="2013-06" db="EMBL/GenBank/DDBJ databases">
        <title>Whole genome shotgun sequence of Bacillus selenatarsenatis SF-1.</title>
        <authorList>
            <person name="Kuroda M."/>
            <person name="Sei K."/>
            <person name="Yamashita M."/>
            <person name="Ike M."/>
        </authorList>
    </citation>
    <scope>NUCLEOTIDE SEQUENCE [LARGE SCALE GENOMIC DNA]</scope>
    <source>
        <strain evidence="1 2">SF-1</strain>
    </source>
</reference>
<organism evidence="1 2">
    <name type="scientific">Mesobacillus selenatarsenatis (strain DSM 18680 / JCM 14380 / FERM P-15431 / SF-1)</name>
    <dbReference type="NCBI Taxonomy" id="1321606"/>
    <lineage>
        <taxon>Bacteria</taxon>
        <taxon>Bacillati</taxon>
        <taxon>Bacillota</taxon>
        <taxon>Bacilli</taxon>
        <taxon>Bacillales</taxon>
        <taxon>Bacillaceae</taxon>
        <taxon>Mesobacillus</taxon>
    </lineage>
</organism>
<evidence type="ECO:0000313" key="2">
    <source>
        <dbReference type="Proteomes" id="UP000031014"/>
    </source>
</evidence>
<dbReference type="STRING" id="1321606.SAMD00020551_4880"/>
<dbReference type="Proteomes" id="UP000031014">
    <property type="component" value="Unassembled WGS sequence"/>
</dbReference>
<keyword evidence="2" id="KW-1185">Reference proteome</keyword>
<dbReference type="EMBL" id="BASE01000136">
    <property type="protein sequence ID" value="GAM16650.1"/>
    <property type="molecule type" value="Genomic_DNA"/>
</dbReference>
<evidence type="ECO:0000313" key="1">
    <source>
        <dbReference type="EMBL" id="GAM16650.1"/>
    </source>
</evidence>
<name>A0A0A8X9K3_MESS1</name>